<keyword evidence="2" id="KW-1185">Reference proteome</keyword>
<evidence type="ECO:0000313" key="1">
    <source>
        <dbReference type="EMBL" id="EET60346.1"/>
    </source>
</evidence>
<dbReference type="EMBL" id="ACCL02000011">
    <property type="protein sequence ID" value="EET60346.1"/>
    <property type="molecule type" value="Genomic_DNA"/>
</dbReference>
<name>C6LFY2_9FIRM</name>
<sequence>MVATFLQDDLVAELKEIFDGFCLKNPQGEWSEINVFPQALPIPAPVAPPEDTDPEIIEEGLADTDPVKVEDPYPYAIVRIQDGKIETIDGAQNVTVLIILGVYDESLENQGHKDVLNMIQKIYERFAKNAILAGKYELLHPIEWTLQEEESYPYFIGGIALNFGTLPIRREDPFI</sequence>
<gene>
    <name evidence="1" type="ORF">BRYFOR_07542</name>
</gene>
<dbReference type="Proteomes" id="UP000005561">
    <property type="component" value="Unassembled WGS sequence"/>
</dbReference>
<protein>
    <submittedName>
        <fullName evidence="1">Uncharacterized protein</fullName>
    </submittedName>
</protein>
<dbReference type="OrthoDB" id="9802878at2"/>
<dbReference type="eggNOG" id="ENOG5033698">
    <property type="taxonomic scope" value="Bacteria"/>
</dbReference>
<dbReference type="AlphaFoldDB" id="C6LFY2"/>
<evidence type="ECO:0000313" key="2">
    <source>
        <dbReference type="Proteomes" id="UP000005561"/>
    </source>
</evidence>
<comment type="caution">
    <text evidence="1">The sequence shown here is derived from an EMBL/GenBank/DDBJ whole genome shotgun (WGS) entry which is preliminary data.</text>
</comment>
<organism evidence="1 2">
    <name type="scientific">Marvinbryantia formatexigens DSM 14469</name>
    <dbReference type="NCBI Taxonomy" id="478749"/>
    <lineage>
        <taxon>Bacteria</taxon>
        <taxon>Bacillati</taxon>
        <taxon>Bacillota</taxon>
        <taxon>Clostridia</taxon>
        <taxon>Lachnospirales</taxon>
        <taxon>Lachnospiraceae</taxon>
        <taxon>Marvinbryantia</taxon>
    </lineage>
</organism>
<reference evidence="1" key="1">
    <citation type="submission" date="2009-07" db="EMBL/GenBank/DDBJ databases">
        <authorList>
            <person name="Weinstock G."/>
            <person name="Sodergren E."/>
            <person name="Clifton S."/>
            <person name="Fulton L."/>
            <person name="Fulton B."/>
            <person name="Courtney L."/>
            <person name="Fronick C."/>
            <person name="Harrison M."/>
            <person name="Strong C."/>
            <person name="Farmer C."/>
            <person name="Delahaunty K."/>
            <person name="Markovic C."/>
            <person name="Hall O."/>
            <person name="Minx P."/>
            <person name="Tomlinson C."/>
            <person name="Mitreva M."/>
            <person name="Nelson J."/>
            <person name="Hou S."/>
            <person name="Wollam A."/>
            <person name="Pepin K.H."/>
            <person name="Johnson M."/>
            <person name="Bhonagiri V."/>
            <person name="Nash W.E."/>
            <person name="Warren W."/>
            <person name="Chinwalla A."/>
            <person name="Mardis E.R."/>
            <person name="Wilson R.K."/>
        </authorList>
    </citation>
    <scope>NUCLEOTIDE SEQUENCE [LARGE SCALE GENOMIC DNA]</scope>
    <source>
        <strain evidence="1">DSM 14469</strain>
    </source>
</reference>
<dbReference type="STRING" id="168384.SAMN05660368_03638"/>
<dbReference type="RefSeq" id="WP_006862326.1">
    <property type="nucleotide sequence ID" value="NZ_ACCL02000011.1"/>
</dbReference>
<accession>C6LFY2</accession>
<proteinExistence type="predicted"/>